<dbReference type="PANTHER" id="PTHR47997">
    <property type="entry name" value="MYB DOMAIN PROTEIN 55"/>
    <property type="match status" value="1"/>
</dbReference>
<evidence type="ECO:0000256" key="6">
    <source>
        <dbReference type="ARBA" id="ARBA00023242"/>
    </source>
</evidence>
<gene>
    <name evidence="9" type="ORF">HID58_019553</name>
</gene>
<feature type="domain" description="HTH myb-type" evidence="8">
    <location>
        <begin position="9"/>
        <end position="67"/>
    </location>
</feature>
<accession>A0ABQ8DD29</accession>
<evidence type="ECO:0000259" key="8">
    <source>
        <dbReference type="PROSITE" id="PS51294"/>
    </source>
</evidence>
<dbReference type="InterPro" id="IPR051953">
    <property type="entry name" value="Plant_SW-associated_TFs"/>
</dbReference>
<reference evidence="9 10" key="1">
    <citation type="submission" date="2021-05" db="EMBL/GenBank/DDBJ databases">
        <title>Genome Assembly of Synthetic Allotetraploid Brassica napus Reveals Homoeologous Exchanges between Subgenomes.</title>
        <authorList>
            <person name="Davis J.T."/>
        </authorList>
    </citation>
    <scope>NUCLEOTIDE SEQUENCE [LARGE SCALE GENOMIC DNA]</scope>
    <source>
        <strain evidence="10">cv. Da-Ae</strain>
        <tissue evidence="9">Seedling</tissue>
    </source>
</reference>
<protein>
    <submittedName>
        <fullName evidence="9">Uncharacterized protein</fullName>
    </submittedName>
</protein>
<keyword evidence="4" id="KW-0238">DNA-binding</keyword>
<dbReference type="Proteomes" id="UP000824890">
    <property type="component" value="Unassembled WGS sequence"/>
</dbReference>
<evidence type="ECO:0000259" key="7">
    <source>
        <dbReference type="PROSITE" id="PS50090"/>
    </source>
</evidence>
<dbReference type="PANTHER" id="PTHR47997:SF61">
    <property type="entry name" value="TRANSCRIPTION FACTOR MYB26"/>
    <property type="match status" value="1"/>
</dbReference>
<dbReference type="PROSITE" id="PS50090">
    <property type="entry name" value="MYB_LIKE"/>
    <property type="match status" value="2"/>
</dbReference>
<dbReference type="CDD" id="cd00167">
    <property type="entry name" value="SANT"/>
    <property type="match status" value="2"/>
</dbReference>
<dbReference type="PROSITE" id="PS51294">
    <property type="entry name" value="HTH_MYB"/>
    <property type="match status" value="2"/>
</dbReference>
<feature type="domain" description="Myb-like" evidence="7">
    <location>
        <begin position="9"/>
        <end position="67"/>
    </location>
</feature>
<dbReference type="InterPro" id="IPR001005">
    <property type="entry name" value="SANT/Myb"/>
</dbReference>
<keyword evidence="3" id="KW-0805">Transcription regulation</keyword>
<comment type="caution">
    <text evidence="9">The sequence shown here is derived from an EMBL/GenBank/DDBJ whole genome shotgun (WGS) entry which is preliminary data.</text>
</comment>
<organism evidence="9 10">
    <name type="scientific">Brassica napus</name>
    <name type="common">Rape</name>
    <dbReference type="NCBI Taxonomy" id="3708"/>
    <lineage>
        <taxon>Eukaryota</taxon>
        <taxon>Viridiplantae</taxon>
        <taxon>Streptophyta</taxon>
        <taxon>Embryophyta</taxon>
        <taxon>Tracheophyta</taxon>
        <taxon>Spermatophyta</taxon>
        <taxon>Magnoliopsida</taxon>
        <taxon>eudicotyledons</taxon>
        <taxon>Gunneridae</taxon>
        <taxon>Pentapetalae</taxon>
        <taxon>rosids</taxon>
        <taxon>malvids</taxon>
        <taxon>Brassicales</taxon>
        <taxon>Brassicaceae</taxon>
        <taxon>Brassiceae</taxon>
        <taxon>Brassica</taxon>
    </lineage>
</organism>
<evidence type="ECO:0000256" key="5">
    <source>
        <dbReference type="ARBA" id="ARBA00023163"/>
    </source>
</evidence>
<dbReference type="Gene3D" id="1.10.10.60">
    <property type="entry name" value="Homeodomain-like"/>
    <property type="match status" value="2"/>
</dbReference>
<dbReference type="Pfam" id="PF00249">
    <property type="entry name" value="Myb_DNA-binding"/>
    <property type="match status" value="2"/>
</dbReference>
<proteinExistence type="predicted"/>
<comment type="subcellular location">
    <subcellularLocation>
        <location evidence="1">Nucleus</location>
    </subcellularLocation>
</comment>
<keyword evidence="10" id="KW-1185">Reference proteome</keyword>
<keyword evidence="2" id="KW-0677">Repeat</keyword>
<evidence type="ECO:0000256" key="2">
    <source>
        <dbReference type="ARBA" id="ARBA00022737"/>
    </source>
</evidence>
<evidence type="ECO:0000256" key="3">
    <source>
        <dbReference type="ARBA" id="ARBA00023015"/>
    </source>
</evidence>
<sequence length="363" mass="40883">MGHHSCCNKQKVKRGLWSPEEDEKLINYINTYGHGCWSSVPKHAGIFLYMGLQRCGKSCRLRWINYLRPDLKRGSFSSQEAALIIELHSLLGNRWAQIAKHLPGRTDNEVKNFWNSSIKKKLMSHHHHGHHYHISSMASLLTNLPYHNGFNSTNGGDEGSRFMSNIIITNTNPNFITPSHLSLPSPHVMTPLMFSTSREGDFKFPTTTNTNQSHQDHNNLYNNLDILSATPIINSHHHHYDNDSQLPSLPDLPASTICTYQETLQDCDDGNEVFVTPYNSNGDDPRSIPLVATKLLCEQVLEEKILSSSPITQDHGLLIPTKYNLQMPGDHHNRVVSYINHMIIPSSSSSSPSPISCGQYVIT</sequence>
<dbReference type="InterPro" id="IPR017930">
    <property type="entry name" value="Myb_dom"/>
</dbReference>
<keyword evidence="6" id="KW-0539">Nucleus</keyword>
<feature type="domain" description="Myb-like" evidence="7">
    <location>
        <begin position="68"/>
        <end position="118"/>
    </location>
</feature>
<evidence type="ECO:0000313" key="10">
    <source>
        <dbReference type="Proteomes" id="UP000824890"/>
    </source>
</evidence>
<evidence type="ECO:0000313" key="9">
    <source>
        <dbReference type="EMBL" id="KAH0927297.1"/>
    </source>
</evidence>
<dbReference type="SUPFAM" id="SSF46689">
    <property type="entry name" value="Homeodomain-like"/>
    <property type="match status" value="1"/>
</dbReference>
<dbReference type="SMART" id="SM00717">
    <property type="entry name" value="SANT"/>
    <property type="match status" value="2"/>
</dbReference>
<dbReference type="InterPro" id="IPR009057">
    <property type="entry name" value="Homeodomain-like_sf"/>
</dbReference>
<name>A0ABQ8DD29_BRANA</name>
<evidence type="ECO:0000256" key="1">
    <source>
        <dbReference type="ARBA" id="ARBA00004123"/>
    </source>
</evidence>
<feature type="domain" description="HTH myb-type" evidence="8">
    <location>
        <begin position="68"/>
        <end position="122"/>
    </location>
</feature>
<keyword evidence="5" id="KW-0804">Transcription</keyword>
<dbReference type="EMBL" id="JAGKQM010000005">
    <property type="protein sequence ID" value="KAH0927297.1"/>
    <property type="molecule type" value="Genomic_DNA"/>
</dbReference>
<evidence type="ECO:0000256" key="4">
    <source>
        <dbReference type="ARBA" id="ARBA00023125"/>
    </source>
</evidence>